<evidence type="ECO:0000313" key="2">
    <source>
        <dbReference type="Proteomes" id="UP000637423"/>
    </source>
</evidence>
<sequence length="61" mass="7047">MTTIYEYSSQPRFWVVRDEDGYWLVPARNGGWEERSPFVGHATSLREVKDLEGIDLGLSTQ</sequence>
<reference evidence="1" key="2">
    <citation type="submission" date="2020-09" db="EMBL/GenBank/DDBJ databases">
        <authorList>
            <person name="Sun Q."/>
            <person name="Zhou Y."/>
        </authorList>
    </citation>
    <scope>NUCLEOTIDE SEQUENCE</scope>
    <source>
        <strain evidence="1">CGMCC 1.10998</strain>
    </source>
</reference>
<dbReference type="EMBL" id="BMED01000001">
    <property type="protein sequence ID" value="GGC62883.1"/>
    <property type="molecule type" value="Genomic_DNA"/>
</dbReference>
<name>A0A916U9E2_9BURK</name>
<dbReference type="RefSeq" id="WP_188564604.1">
    <property type="nucleotide sequence ID" value="NZ_BMED01000001.1"/>
</dbReference>
<gene>
    <name evidence="1" type="ORF">GCM10011396_07340</name>
</gene>
<dbReference type="Proteomes" id="UP000637423">
    <property type="component" value="Unassembled WGS sequence"/>
</dbReference>
<organism evidence="1 2">
    <name type="scientific">Undibacterium terreum</name>
    <dbReference type="NCBI Taxonomy" id="1224302"/>
    <lineage>
        <taxon>Bacteria</taxon>
        <taxon>Pseudomonadati</taxon>
        <taxon>Pseudomonadota</taxon>
        <taxon>Betaproteobacteria</taxon>
        <taxon>Burkholderiales</taxon>
        <taxon>Oxalobacteraceae</taxon>
        <taxon>Undibacterium</taxon>
    </lineage>
</organism>
<evidence type="ECO:0000313" key="1">
    <source>
        <dbReference type="EMBL" id="GGC62883.1"/>
    </source>
</evidence>
<protein>
    <submittedName>
        <fullName evidence="1">Uncharacterized protein</fullName>
    </submittedName>
</protein>
<comment type="caution">
    <text evidence="1">The sequence shown here is derived from an EMBL/GenBank/DDBJ whole genome shotgun (WGS) entry which is preliminary data.</text>
</comment>
<dbReference type="AlphaFoldDB" id="A0A916U9E2"/>
<accession>A0A916U9E2</accession>
<keyword evidence="2" id="KW-1185">Reference proteome</keyword>
<reference evidence="1" key="1">
    <citation type="journal article" date="2014" name="Int. J. Syst. Evol. Microbiol.">
        <title>Complete genome sequence of Corynebacterium casei LMG S-19264T (=DSM 44701T), isolated from a smear-ripened cheese.</title>
        <authorList>
            <consortium name="US DOE Joint Genome Institute (JGI-PGF)"/>
            <person name="Walter F."/>
            <person name="Albersmeier A."/>
            <person name="Kalinowski J."/>
            <person name="Ruckert C."/>
        </authorList>
    </citation>
    <scope>NUCLEOTIDE SEQUENCE</scope>
    <source>
        <strain evidence="1">CGMCC 1.10998</strain>
    </source>
</reference>
<proteinExistence type="predicted"/>